<evidence type="ECO:0000256" key="1">
    <source>
        <dbReference type="SAM" id="Coils"/>
    </source>
</evidence>
<evidence type="ECO:0000259" key="2">
    <source>
        <dbReference type="Pfam" id="PF01548"/>
    </source>
</evidence>
<feature type="domain" description="Transposase IS110-like N-terminal" evidence="2">
    <location>
        <begin position="4"/>
        <end position="155"/>
    </location>
</feature>
<evidence type="ECO:0000313" key="7">
    <source>
        <dbReference type="EMBL" id="ENV17531.1"/>
    </source>
</evidence>
<accession>N8WZW3</accession>
<dbReference type="GO" id="GO:0006313">
    <property type="term" value="P:DNA transposition"/>
    <property type="evidence" value="ECO:0007669"/>
    <property type="project" value="InterPro"/>
</dbReference>
<dbReference type="EMBL" id="APPJ01000012">
    <property type="protein sequence ID" value="ENV16376.1"/>
    <property type="molecule type" value="Genomic_DNA"/>
</dbReference>
<dbReference type="EMBL" id="APPJ01000011">
    <property type="protein sequence ID" value="ENV16832.1"/>
    <property type="molecule type" value="Genomic_DNA"/>
</dbReference>
<dbReference type="EMBL" id="APPJ01000010">
    <property type="protein sequence ID" value="ENV17531.1"/>
    <property type="molecule type" value="Genomic_DNA"/>
</dbReference>
<reference evidence="6 9" key="1">
    <citation type="submission" date="2013-02" db="EMBL/GenBank/DDBJ databases">
        <title>The Genome Sequence of Acinetobacter guillouiae NIPH 991.</title>
        <authorList>
            <consortium name="The Broad Institute Genome Sequencing Platform"/>
            <consortium name="The Broad Institute Genome Sequencing Center for Infectious Disease"/>
            <person name="Cerqueira G."/>
            <person name="Feldgarden M."/>
            <person name="Courvalin P."/>
            <person name="Perichon B."/>
            <person name="Grillot-Courvalin C."/>
            <person name="Clermont D."/>
            <person name="Rocha E."/>
            <person name="Yoon E.-J."/>
            <person name="Nemec A."/>
            <person name="Walker B."/>
            <person name="Young S.K."/>
            <person name="Zeng Q."/>
            <person name="Gargeya S."/>
            <person name="Fitzgerald M."/>
            <person name="Haas B."/>
            <person name="Abouelleil A."/>
            <person name="Alvarado L."/>
            <person name="Arachchi H.M."/>
            <person name="Berlin A.M."/>
            <person name="Chapman S.B."/>
            <person name="Dewar J."/>
            <person name="Goldberg J."/>
            <person name="Griggs A."/>
            <person name="Gujja S."/>
            <person name="Hansen M."/>
            <person name="Howarth C."/>
            <person name="Imamovic A."/>
            <person name="Larimer J."/>
            <person name="McCowan C."/>
            <person name="Murphy C."/>
            <person name="Neiman D."/>
            <person name="Pearson M."/>
            <person name="Priest M."/>
            <person name="Roberts A."/>
            <person name="Saif S."/>
            <person name="Shea T."/>
            <person name="Sisk P."/>
            <person name="Sykes S."/>
            <person name="Wortman J."/>
            <person name="Nusbaum C."/>
            <person name="Birren B."/>
        </authorList>
    </citation>
    <scope>NUCLEOTIDE SEQUENCE [LARGE SCALE GENOMIC DNA]</scope>
    <source>
        <strain evidence="6 9">NIPH 991</strain>
    </source>
</reference>
<dbReference type="InterPro" id="IPR002525">
    <property type="entry name" value="Transp_IS110-like_N"/>
</dbReference>
<dbReference type="eggNOG" id="COG3547">
    <property type="taxonomic scope" value="Bacteria"/>
</dbReference>
<dbReference type="EMBL" id="APPJ01000001">
    <property type="protein sequence ID" value="ENV19276.1"/>
    <property type="molecule type" value="Genomic_DNA"/>
</dbReference>
<organism evidence="6 9">
    <name type="scientific">Acinetobacter guillouiae NIPH 991</name>
    <dbReference type="NCBI Taxonomy" id="1217656"/>
    <lineage>
        <taxon>Bacteria</taxon>
        <taxon>Pseudomonadati</taxon>
        <taxon>Pseudomonadota</taxon>
        <taxon>Gammaproteobacteria</taxon>
        <taxon>Moraxellales</taxon>
        <taxon>Moraxellaceae</taxon>
        <taxon>Acinetobacter</taxon>
    </lineage>
</organism>
<dbReference type="EMBL" id="APPJ01000010">
    <property type="protein sequence ID" value="ENV17511.1"/>
    <property type="molecule type" value="Genomic_DNA"/>
</dbReference>
<feature type="coiled-coil region" evidence="1">
    <location>
        <begin position="131"/>
        <end position="192"/>
    </location>
</feature>
<protein>
    <submittedName>
        <fullName evidence="6">Uncharacterized protein</fullName>
    </submittedName>
</protein>
<dbReference type="InterPro" id="IPR003346">
    <property type="entry name" value="Transposase_20"/>
</dbReference>
<evidence type="ECO:0000313" key="9">
    <source>
        <dbReference type="Proteomes" id="UP000013148"/>
    </source>
</evidence>
<dbReference type="RefSeq" id="WP_004817009.1">
    <property type="nucleotide sequence ID" value="NZ_KB849454.1"/>
</dbReference>
<evidence type="ECO:0000313" key="8">
    <source>
        <dbReference type="EMBL" id="ENV19276.1"/>
    </source>
</evidence>
<dbReference type="Pfam" id="PF01548">
    <property type="entry name" value="DEDD_Tnp_IS110"/>
    <property type="match status" value="1"/>
</dbReference>
<dbReference type="GO" id="GO:0003677">
    <property type="term" value="F:DNA binding"/>
    <property type="evidence" value="ECO:0007669"/>
    <property type="project" value="InterPro"/>
</dbReference>
<feature type="domain" description="Transposase IS116/IS110/IS902 C-terminal" evidence="3">
    <location>
        <begin position="201"/>
        <end position="284"/>
    </location>
</feature>
<comment type="caution">
    <text evidence="6">The sequence shown here is derived from an EMBL/GenBank/DDBJ whole genome shotgun (WGS) entry which is preliminary data.</text>
</comment>
<dbReference type="GO" id="GO:0004803">
    <property type="term" value="F:transposase activity"/>
    <property type="evidence" value="ECO:0007669"/>
    <property type="project" value="InterPro"/>
</dbReference>
<name>N8WZW3_ACIGI</name>
<keyword evidence="1" id="KW-0175">Coiled coil</keyword>
<dbReference type="HOGENOM" id="CLU_036902_5_0_6"/>
<evidence type="ECO:0000259" key="3">
    <source>
        <dbReference type="Pfam" id="PF02371"/>
    </source>
</evidence>
<dbReference type="AlphaFoldDB" id="N8WZW3"/>
<dbReference type="Pfam" id="PF02371">
    <property type="entry name" value="Transposase_20"/>
    <property type="match status" value="1"/>
</dbReference>
<dbReference type="Proteomes" id="UP000013148">
    <property type="component" value="Unassembled WGS sequence"/>
</dbReference>
<keyword evidence="9" id="KW-1185">Reference proteome</keyword>
<dbReference type="PATRIC" id="fig|1217656.3.peg.2177"/>
<proteinExistence type="predicted"/>
<evidence type="ECO:0000313" key="6">
    <source>
        <dbReference type="EMBL" id="ENV17511.1"/>
    </source>
</evidence>
<dbReference type="PANTHER" id="PTHR33055">
    <property type="entry name" value="TRANSPOSASE FOR INSERTION SEQUENCE ELEMENT IS1111A"/>
    <property type="match status" value="1"/>
</dbReference>
<evidence type="ECO:0000313" key="5">
    <source>
        <dbReference type="EMBL" id="ENV16832.1"/>
    </source>
</evidence>
<dbReference type="NCBIfam" id="NF033542">
    <property type="entry name" value="transpos_IS110"/>
    <property type="match status" value="1"/>
</dbReference>
<dbReference type="PANTHER" id="PTHR33055:SF3">
    <property type="entry name" value="PUTATIVE TRANSPOSASE FOR IS117-RELATED"/>
    <property type="match status" value="1"/>
</dbReference>
<evidence type="ECO:0000313" key="4">
    <source>
        <dbReference type="EMBL" id="ENV16376.1"/>
    </source>
</evidence>
<sequence>MFYLGIDVSKAKFDCCLFLDDSIGKIKTKCFSNSNKGFHQLLSWLNRFGLVAEETRALMEATSVYHEMLAQFLFDLKFQVCVANPARTRYFAQSISKLHKTDKIDSEVLARFAMTVDLHLWQPTPDNIRLLNALLDRRSSLANDLKREQNRLEKVNSTLIIVPILKSIKTNIKSLTRQIQNLDTQIQNHIDQDHELKRDQKLLESIPAIAERTSLLMLVFLRAHSFEKASQAAAFVGLVPIHRQSGSSVLGKSRLSKAGSPKIRSGLYMAAIVATRYNPHIKELSERLLAKGKTKMVAIAAAMRKLIHLCYGVLKNQQPYQANYKA</sequence>
<dbReference type="InterPro" id="IPR047650">
    <property type="entry name" value="Transpos_IS110"/>
</dbReference>
<gene>
    <name evidence="8" type="ORF">F964_00374</name>
    <name evidence="6" type="ORF">F964_02227</name>
    <name evidence="7" type="ORF">F964_02249</name>
    <name evidence="5" type="ORF">F964_02580</name>
    <name evidence="4" type="ORF">F964_03311</name>
</gene>